<feature type="compositionally biased region" description="Basic residues" evidence="1">
    <location>
        <begin position="38"/>
        <end position="54"/>
    </location>
</feature>
<feature type="compositionally biased region" description="Basic and acidic residues" evidence="1">
    <location>
        <begin position="88"/>
        <end position="98"/>
    </location>
</feature>
<reference evidence="2 3" key="1">
    <citation type="submission" date="2016-10" db="EMBL/GenBank/DDBJ databases">
        <authorList>
            <person name="de Groot N.N."/>
        </authorList>
    </citation>
    <scope>NUCLEOTIDE SEQUENCE [LARGE SCALE GENOMIC DNA]</scope>
    <source>
        <strain evidence="2 3">DSM 16859</strain>
    </source>
</reference>
<dbReference type="STRING" id="64702.SAMN05443377_1303"/>
<feature type="region of interest" description="Disordered" evidence="1">
    <location>
        <begin position="86"/>
        <end position="112"/>
    </location>
</feature>
<feature type="region of interest" description="Disordered" evidence="1">
    <location>
        <begin position="29"/>
        <end position="54"/>
    </location>
</feature>
<proteinExistence type="predicted"/>
<protein>
    <submittedName>
        <fullName evidence="2">Uncharacterized protein</fullName>
    </submittedName>
</protein>
<keyword evidence="3" id="KW-1185">Reference proteome</keyword>
<name>A0A1H9TVR3_9ACTN</name>
<sequence length="112" mass="12641">MNLAELIDRNRSGWSYQRLEQECSRIERAGAASARAEPRRKCHSAPRSSARRGRGLVPRQVIRFLEPCHPVNLSVLGWAEETLACETDEPKGSRDPRQDQAGQEDQAQGEEE</sequence>
<gene>
    <name evidence="2" type="ORF">SAMN05443377_1303</name>
</gene>
<dbReference type="AlphaFoldDB" id="A0A1H9TVR3"/>
<accession>A0A1H9TVR3</accession>
<evidence type="ECO:0000313" key="3">
    <source>
        <dbReference type="Proteomes" id="UP000198815"/>
    </source>
</evidence>
<evidence type="ECO:0000256" key="1">
    <source>
        <dbReference type="SAM" id="MobiDB-lite"/>
    </source>
</evidence>
<dbReference type="EMBL" id="FOGZ01000030">
    <property type="protein sequence ID" value="SES01325.1"/>
    <property type="molecule type" value="Genomic_DNA"/>
</dbReference>
<evidence type="ECO:0000313" key="2">
    <source>
        <dbReference type="EMBL" id="SES01325.1"/>
    </source>
</evidence>
<organism evidence="2 3">
    <name type="scientific">Propionibacterium cyclohexanicum</name>
    <dbReference type="NCBI Taxonomy" id="64702"/>
    <lineage>
        <taxon>Bacteria</taxon>
        <taxon>Bacillati</taxon>
        <taxon>Actinomycetota</taxon>
        <taxon>Actinomycetes</taxon>
        <taxon>Propionibacteriales</taxon>
        <taxon>Propionibacteriaceae</taxon>
        <taxon>Propionibacterium</taxon>
    </lineage>
</organism>
<dbReference type="Proteomes" id="UP000198815">
    <property type="component" value="Unassembled WGS sequence"/>
</dbReference>